<dbReference type="RefSeq" id="WP_327600812.1">
    <property type="nucleotide sequence ID" value="NZ_JAYXHS010000004.1"/>
</dbReference>
<dbReference type="EMBL" id="JAYXHS010000004">
    <property type="protein sequence ID" value="MEC5387838.1"/>
    <property type="molecule type" value="Genomic_DNA"/>
</dbReference>
<gene>
    <name evidence="4" type="ORF">VVD49_19050</name>
</gene>
<accession>A0ABU6K9Y4</accession>
<comment type="similarity">
    <text evidence="1">Belongs to the transferase hexapeptide repeat family.</text>
</comment>
<evidence type="ECO:0008006" key="6">
    <source>
        <dbReference type="Google" id="ProtNLM"/>
    </source>
</evidence>
<keyword evidence="5" id="KW-1185">Reference proteome</keyword>
<proteinExistence type="inferred from homology"/>
<evidence type="ECO:0000256" key="3">
    <source>
        <dbReference type="ARBA" id="ARBA00023315"/>
    </source>
</evidence>
<dbReference type="InterPro" id="IPR045304">
    <property type="entry name" value="LbH_SAT"/>
</dbReference>
<evidence type="ECO:0000256" key="1">
    <source>
        <dbReference type="ARBA" id="ARBA00007274"/>
    </source>
</evidence>
<dbReference type="InterPro" id="IPR001451">
    <property type="entry name" value="Hexapep"/>
</dbReference>
<name>A0ABU6K9Y4_9RHOO</name>
<dbReference type="Proteomes" id="UP001331561">
    <property type="component" value="Unassembled WGS sequence"/>
</dbReference>
<reference evidence="4 5" key="1">
    <citation type="submission" date="2024-01" db="EMBL/GenBank/DDBJ databases">
        <title>Uliginosibacterium soil sp. nov.</title>
        <authorList>
            <person name="Lv Y."/>
        </authorList>
    </citation>
    <scope>NUCLEOTIDE SEQUENCE [LARGE SCALE GENOMIC DNA]</scope>
    <source>
        <strain evidence="4 5">H3</strain>
    </source>
</reference>
<evidence type="ECO:0000313" key="5">
    <source>
        <dbReference type="Proteomes" id="UP001331561"/>
    </source>
</evidence>
<dbReference type="InterPro" id="IPR011004">
    <property type="entry name" value="Trimer_LpxA-like_sf"/>
</dbReference>
<dbReference type="PANTHER" id="PTHR42811">
    <property type="entry name" value="SERINE ACETYLTRANSFERASE"/>
    <property type="match status" value="1"/>
</dbReference>
<dbReference type="SUPFAM" id="SSF51161">
    <property type="entry name" value="Trimeric LpxA-like enzymes"/>
    <property type="match status" value="1"/>
</dbReference>
<sequence>MSMNTSTPLAGDVWRLRRSTSWLALVRSLVTQRSFMAIFTLRLCQALANAAWPLRMLLPLCQLLHRFARHHGGMDLPWQTEIGSALSIQHGWGMVINKKVRIGSNVTLYHGVTIGQGDRIDAQGVRSTGYPVIEDEVWIGPHAIVVGDITVGRGSRILGGAFVTTDIPPLSLVVGNPAQIRRTVSQSDVLNRYPLGISETDSFIDAEAVSPGVSS</sequence>
<organism evidence="4 5">
    <name type="scientific">Uliginosibacterium silvisoli</name>
    <dbReference type="NCBI Taxonomy" id="3114758"/>
    <lineage>
        <taxon>Bacteria</taxon>
        <taxon>Pseudomonadati</taxon>
        <taxon>Pseudomonadota</taxon>
        <taxon>Betaproteobacteria</taxon>
        <taxon>Rhodocyclales</taxon>
        <taxon>Zoogloeaceae</taxon>
        <taxon>Uliginosibacterium</taxon>
    </lineage>
</organism>
<comment type="caution">
    <text evidence="4">The sequence shown here is derived from an EMBL/GenBank/DDBJ whole genome shotgun (WGS) entry which is preliminary data.</text>
</comment>
<dbReference type="CDD" id="cd03354">
    <property type="entry name" value="LbH_SAT"/>
    <property type="match status" value="1"/>
</dbReference>
<evidence type="ECO:0000256" key="2">
    <source>
        <dbReference type="ARBA" id="ARBA00022679"/>
    </source>
</evidence>
<dbReference type="Pfam" id="PF00132">
    <property type="entry name" value="Hexapep"/>
    <property type="match status" value="1"/>
</dbReference>
<dbReference type="Gene3D" id="2.160.10.10">
    <property type="entry name" value="Hexapeptide repeat proteins"/>
    <property type="match status" value="1"/>
</dbReference>
<keyword evidence="2" id="KW-0808">Transferase</keyword>
<protein>
    <recommendedName>
        <fullName evidence="6">Serine acetyltransferase</fullName>
    </recommendedName>
</protein>
<keyword evidence="3" id="KW-0012">Acyltransferase</keyword>
<evidence type="ECO:0000313" key="4">
    <source>
        <dbReference type="EMBL" id="MEC5387838.1"/>
    </source>
</evidence>